<feature type="compositionally biased region" description="Basic and acidic residues" evidence="1">
    <location>
        <begin position="70"/>
        <end position="81"/>
    </location>
</feature>
<evidence type="ECO:0000256" key="1">
    <source>
        <dbReference type="SAM" id="MobiDB-lite"/>
    </source>
</evidence>
<evidence type="ECO:0000256" key="2">
    <source>
        <dbReference type="SAM" id="SignalP"/>
    </source>
</evidence>
<keyword evidence="2" id="KW-0732">Signal</keyword>
<reference evidence="4 5" key="1">
    <citation type="submission" date="2023-07" db="EMBL/GenBank/DDBJ databases">
        <title>Genomic Encyclopedia of Type Strains, Phase IV (KMG-IV): sequencing the most valuable type-strain genomes for metagenomic binning, comparative biology and taxonomic classification.</title>
        <authorList>
            <person name="Goeker M."/>
        </authorList>
    </citation>
    <scope>NUCLEOTIDE SEQUENCE [LARGE SCALE GENOMIC DNA]</scope>
    <source>
        <strain evidence="4 5">DSM 16460</strain>
    </source>
</reference>
<dbReference type="PANTHER" id="PTHR31157">
    <property type="entry name" value="SCP DOMAIN-CONTAINING PROTEIN"/>
    <property type="match status" value="1"/>
</dbReference>
<feature type="chain" id="PRO_5045293829" evidence="2">
    <location>
        <begin position="22"/>
        <end position="283"/>
    </location>
</feature>
<keyword evidence="5" id="KW-1185">Reference proteome</keyword>
<feature type="compositionally biased region" description="Low complexity" evidence="1">
    <location>
        <begin position="124"/>
        <end position="137"/>
    </location>
</feature>
<comment type="caution">
    <text evidence="4">The sequence shown here is derived from an EMBL/GenBank/DDBJ whole genome shotgun (WGS) entry which is preliminary data.</text>
</comment>
<dbReference type="CDD" id="cd05379">
    <property type="entry name" value="CAP_bacterial"/>
    <property type="match status" value="1"/>
</dbReference>
<feature type="region of interest" description="Disordered" evidence="1">
    <location>
        <begin position="24"/>
        <end position="158"/>
    </location>
</feature>
<accession>A0ABT9VGF6</accession>
<dbReference type="NCBIfam" id="TIGR02909">
    <property type="entry name" value="spore_YkwD"/>
    <property type="match status" value="1"/>
</dbReference>
<feature type="signal peptide" evidence="2">
    <location>
        <begin position="1"/>
        <end position="21"/>
    </location>
</feature>
<dbReference type="Pfam" id="PF00188">
    <property type="entry name" value="CAP"/>
    <property type="match status" value="1"/>
</dbReference>
<dbReference type="Proteomes" id="UP001224359">
    <property type="component" value="Unassembled WGS sequence"/>
</dbReference>
<name>A0ABT9VGF6_9BACI</name>
<dbReference type="EMBL" id="JAUSTQ010000008">
    <property type="protein sequence ID" value="MDQ0160036.1"/>
    <property type="molecule type" value="Genomic_DNA"/>
</dbReference>
<evidence type="ECO:0000313" key="4">
    <source>
        <dbReference type="EMBL" id="MDQ0160036.1"/>
    </source>
</evidence>
<organism evidence="4 5">
    <name type="scientific">Alkalibacillus salilacus</name>
    <dbReference type="NCBI Taxonomy" id="284582"/>
    <lineage>
        <taxon>Bacteria</taxon>
        <taxon>Bacillati</taxon>
        <taxon>Bacillota</taxon>
        <taxon>Bacilli</taxon>
        <taxon>Bacillales</taxon>
        <taxon>Bacillaceae</taxon>
        <taxon>Alkalibacillus</taxon>
    </lineage>
</organism>
<proteinExistence type="predicted"/>
<dbReference type="InterPro" id="IPR035940">
    <property type="entry name" value="CAP_sf"/>
</dbReference>
<dbReference type="SUPFAM" id="SSF55797">
    <property type="entry name" value="PR-1-like"/>
    <property type="match status" value="1"/>
</dbReference>
<protein>
    <submittedName>
        <fullName evidence="4">YkwD family protein</fullName>
    </submittedName>
</protein>
<gene>
    <name evidence="4" type="ORF">J2S77_002037</name>
</gene>
<evidence type="ECO:0000313" key="5">
    <source>
        <dbReference type="Proteomes" id="UP001224359"/>
    </source>
</evidence>
<dbReference type="InterPro" id="IPR014258">
    <property type="entry name" value="CAP_domain_YkwD-like"/>
</dbReference>
<dbReference type="PANTHER" id="PTHR31157:SF1">
    <property type="entry name" value="SCP DOMAIN-CONTAINING PROTEIN"/>
    <property type="match status" value="1"/>
</dbReference>
<feature type="domain" description="SCP" evidence="3">
    <location>
        <begin position="165"/>
        <end position="280"/>
    </location>
</feature>
<sequence length="283" mass="31643">MRVTKWLIGVMAIMLLLTACQEESEPNDNVNDGTNMTDIGFTGDGNGNNQANRDTSDNRNDGNRFQYENNQDRNERGDDNRFVPFNFFDREGNPDPGQTEEGDRGQDNTNRQQEGQGQGETDRGQQGQQNGQGQGQNEARDNETNNGQESGDVTTNQSMVDEVIQLTNEKREENGLSPLEHDSEVTDVAQRKSVDMADQNYFSHQSPTYGSPFDMLDQFNVSYTAAGENIAAGQPSAEQVVDSWMNSQGHRENILNDAFTHIGIGYEESGRMSPYWTQMFIAK</sequence>
<dbReference type="RefSeq" id="WP_306976971.1">
    <property type="nucleotide sequence ID" value="NZ_JAUSTQ010000008.1"/>
</dbReference>
<feature type="compositionally biased region" description="Polar residues" evidence="1">
    <location>
        <begin position="144"/>
        <end position="158"/>
    </location>
</feature>
<feature type="compositionally biased region" description="Polar residues" evidence="1">
    <location>
        <begin position="27"/>
        <end position="37"/>
    </location>
</feature>
<evidence type="ECO:0000259" key="3">
    <source>
        <dbReference type="Pfam" id="PF00188"/>
    </source>
</evidence>
<dbReference type="InterPro" id="IPR014044">
    <property type="entry name" value="CAP_dom"/>
</dbReference>
<dbReference type="PROSITE" id="PS51257">
    <property type="entry name" value="PROKAR_LIPOPROTEIN"/>
    <property type="match status" value="1"/>
</dbReference>
<dbReference type="Gene3D" id="3.40.33.10">
    <property type="entry name" value="CAP"/>
    <property type="match status" value="1"/>
</dbReference>